<evidence type="ECO:0000313" key="1">
    <source>
        <dbReference type="EMBL" id="KZL80022.1"/>
    </source>
</evidence>
<gene>
    <name evidence="1" type="ORF">CI238_07306</name>
</gene>
<protein>
    <submittedName>
        <fullName evidence="1">Uncharacterized protein</fullName>
    </submittedName>
</protein>
<feature type="non-terminal residue" evidence="1">
    <location>
        <position position="1"/>
    </location>
</feature>
<dbReference type="Proteomes" id="UP000076584">
    <property type="component" value="Unassembled WGS sequence"/>
</dbReference>
<reference evidence="1 2" key="1">
    <citation type="submission" date="2015-06" db="EMBL/GenBank/DDBJ databases">
        <title>Survival trade-offs in plant roots during colonization by closely related pathogenic and mutualistic fungi.</title>
        <authorList>
            <person name="Hacquard S."/>
            <person name="Kracher B."/>
            <person name="Hiruma K."/>
            <person name="Weinman A."/>
            <person name="Muench P."/>
            <person name="Garrido Oter R."/>
            <person name="Ver Loren van Themaat E."/>
            <person name="Dallerey J.-F."/>
            <person name="Damm U."/>
            <person name="Henrissat B."/>
            <person name="Lespinet O."/>
            <person name="Thon M."/>
            <person name="Kemen E."/>
            <person name="McHardy A.C."/>
            <person name="Schulze-Lefert P."/>
            <person name="O'Connell R.J."/>
        </authorList>
    </citation>
    <scope>NUCLEOTIDE SEQUENCE [LARGE SCALE GENOMIC DNA]</scope>
    <source>
        <strain evidence="1 2">MAFF 238704</strain>
    </source>
</reference>
<name>A0A167AE14_COLIC</name>
<dbReference type="EMBL" id="LFIW01001989">
    <property type="protein sequence ID" value="KZL80022.1"/>
    <property type="molecule type" value="Genomic_DNA"/>
</dbReference>
<organism evidence="1 2">
    <name type="scientific">Colletotrichum incanum</name>
    <name type="common">Soybean anthracnose fungus</name>
    <dbReference type="NCBI Taxonomy" id="1573173"/>
    <lineage>
        <taxon>Eukaryota</taxon>
        <taxon>Fungi</taxon>
        <taxon>Dikarya</taxon>
        <taxon>Ascomycota</taxon>
        <taxon>Pezizomycotina</taxon>
        <taxon>Sordariomycetes</taxon>
        <taxon>Hypocreomycetidae</taxon>
        <taxon>Glomerellales</taxon>
        <taxon>Glomerellaceae</taxon>
        <taxon>Colletotrichum</taxon>
        <taxon>Colletotrichum spaethianum species complex</taxon>
    </lineage>
</organism>
<comment type="caution">
    <text evidence="1">The sequence shown here is derived from an EMBL/GenBank/DDBJ whole genome shotgun (WGS) entry which is preliminary data.</text>
</comment>
<sequence length="98" mass="11249">LQTWETNHGLEFDKLFGPALLATNPKRWTCNCLNRPPHRFIIASLLQLQPHPSQQPFNATISAGHITFSNQLNNLHHALYRRCHPLLRHQLLRLGPGC</sequence>
<evidence type="ECO:0000313" key="2">
    <source>
        <dbReference type="Proteomes" id="UP000076584"/>
    </source>
</evidence>
<keyword evidence="2" id="KW-1185">Reference proteome</keyword>
<proteinExistence type="predicted"/>
<dbReference type="AlphaFoldDB" id="A0A167AE14"/>
<accession>A0A167AE14</accession>